<dbReference type="Gene3D" id="3.30.559.10">
    <property type="entry name" value="Chloramphenicol acetyltransferase-like domain"/>
    <property type="match status" value="1"/>
</dbReference>
<organism evidence="1 2">
    <name type="scientific">Sneathiella chinensis</name>
    <dbReference type="NCBI Taxonomy" id="349750"/>
    <lineage>
        <taxon>Bacteria</taxon>
        <taxon>Pseudomonadati</taxon>
        <taxon>Pseudomonadota</taxon>
        <taxon>Alphaproteobacteria</taxon>
        <taxon>Sneathiellales</taxon>
        <taxon>Sneathiellaceae</taxon>
        <taxon>Sneathiella</taxon>
    </lineage>
</organism>
<reference evidence="1" key="2">
    <citation type="submission" date="2023-01" db="EMBL/GenBank/DDBJ databases">
        <title>Draft genome sequence of Sneathiella chinensis strain NBRC 103408.</title>
        <authorList>
            <person name="Sun Q."/>
            <person name="Mori K."/>
        </authorList>
    </citation>
    <scope>NUCLEOTIDE SEQUENCE</scope>
    <source>
        <strain evidence="1">NBRC 103408</strain>
    </source>
</reference>
<protein>
    <submittedName>
        <fullName evidence="1">Chloramphenicol acetyltransferase</fullName>
    </submittedName>
</protein>
<gene>
    <name evidence="1" type="ORF">GCM10007924_28520</name>
</gene>
<dbReference type="RefSeq" id="WP_169561691.1">
    <property type="nucleotide sequence ID" value="NZ_BSNF01000008.1"/>
</dbReference>
<dbReference type="EMBL" id="BSNF01000008">
    <property type="protein sequence ID" value="GLQ07631.1"/>
    <property type="molecule type" value="Genomic_DNA"/>
</dbReference>
<dbReference type="SUPFAM" id="SSF52777">
    <property type="entry name" value="CoA-dependent acyltransferases"/>
    <property type="match status" value="1"/>
</dbReference>
<dbReference type="PANTHER" id="PTHR38474">
    <property type="entry name" value="SLR0299 PROTEIN"/>
    <property type="match status" value="1"/>
</dbReference>
<dbReference type="PIRSF" id="PIRSF000440">
    <property type="entry name" value="CAT"/>
    <property type="match status" value="1"/>
</dbReference>
<proteinExistence type="predicted"/>
<comment type="caution">
    <text evidence="1">The sequence shown here is derived from an EMBL/GenBank/DDBJ whole genome shotgun (WGS) entry which is preliminary data.</text>
</comment>
<accession>A0ABQ5UAN7</accession>
<dbReference type="PANTHER" id="PTHR38474:SF1">
    <property type="entry name" value="SLR0299 PROTEIN"/>
    <property type="match status" value="1"/>
</dbReference>
<dbReference type="SMART" id="SM01059">
    <property type="entry name" value="CAT"/>
    <property type="match status" value="1"/>
</dbReference>
<name>A0ABQ5UAN7_9PROT</name>
<dbReference type="InterPro" id="IPR001707">
    <property type="entry name" value="Cmp_AcTrfase"/>
</dbReference>
<sequence length="209" mass="23853">MKEIDIRQWDRRGSYELFRKTANPHFSITADIDATRFMEEVKPTGISVFNGVLFAIMTAVNSIPEMRLRLRGDAVVEHEVTHPSFTVPIKGNQFAFCQVRFTDDWTRFNALCTAEIAAGKAQTVLTQTTKTDEWTYLSCAPWTHFTGLTHPTNGPDDCIPRIAWGRISKINDRWSLPLNLQAHHALMDGYHASLFLQRTEETLKSHPFS</sequence>
<evidence type="ECO:0000313" key="2">
    <source>
        <dbReference type="Proteomes" id="UP001161409"/>
    </source>
</evidence>
<dbReference type="InterPro" id="IPR023213">
    <property type="entry name" value="CAT-like_dom_sf"/>
</dbReference>
<dbReference type="Proteomes" id="UP001161409">
    <property type="component" value="Unassembled WGS sequence"/>
</dbReference>
<evidence type="ECO:0000313" key="1">
    <source>
        <dbReference type="EMBL" id="GLQ07631.1"/>
    </source>
</evidence>
<dbReference type="Pfam" id="PF00302">
    <property type="entry name" value="CAT"/>
    <property type="match status" value="1"/>
</dbReference>
<reference evidence="1" key="1">
    <citation type="journal article" date="2014" name="Int. J. Syst. Evol. Microbiol.">
        <title>Complete genome of a new Firmicutes species belonging to the dominant human colonic microbiota ('Ruminococcus bicirculans') reveals two chromosomes and a selective capacity to utilize plant glucans.</title>
        <authorList>
            <consortium name="NISC Comparative Sequencing Program"/>
            <person name="Wegmann U."/>
            <person name="Louis P."/>
            <person name="Goesmann A."/>
            <person name="Henrissat B."/>
            <person name="Duncan S.H."/>
            <person name="Flint H.J."/>
        </authorList>
    </citation>
    <scope>NUCLEOTIDE SEQUENCE</scope>
    <source>
        <strain evidence="1">NBRC 103408</strain>
    </source>
</reference>
<keyword evidence="2" id="KW-1185">Reference proteome</keyword>